<accession>L1IY91</accession>
<feature type="region of interest" description="Disordered" evidence="1">
    <location>
        <begin position="43"/>
        <end position="74"/>
    </location>
</feature>
<dbReference type="RefSeq" id="XP_005827829.1">
    <property type="nucleotide sequence ID" value="XM_005827772.1"/>
</dbReference>
<proteinExistence type="predicted"/>
<name>L1IY91_GUITC</name>
<evidence type="ECO:0000256" key="1">
    <source>
        <dbReference type="SAM" id="MobiDB-lite"/>
    </source>
</evidence>
<reference evidence="3" key="3">
    <citation type="submission" date="2015-06" db="UniProtKB">
        <authorList>
            <consortium name="EnsemblProtists"/>
        </authorList>
    </citation>
    <scope>IDENTIFICATION</scope>
</reference>
<dbReference type="PaxDb" id="55529-EKX40849"/>
<feature type="compositionally biased region" description="Polar residues" evidence="1">
    <location>
        <begin position="47"/>
        <end position="56"/>
    </location>
</feature>
<sequence length="74" mass="8304">MFAILRQYVEVRQNFTMLTLDANGNDVDALLKDVNTINTWAEPHNANGITPNTVIDSNDEPPGNNQQRMAVRGY</sequence>
<gene>
    <name evidence="2" type="ORF">GUITHDRAFT_154025</name>
</gene>
<evidence type="ECO:0000313" key="4">
    <source>
        <dbReference type="Proteomes" id="UP000011087"/>
    </source>
</evidence>
<keyword evidence="4" id="KW-1185">Reference proteome</keyword>
<dbReference type="EnsemblProtists" id="EKX40849">
    <property type="protein sequence ID" value="EKX40849"/>
    <property type="gene ID" value="GUITHDRAFT_154025"/>
</dbReference>
<dbReference type="KEGG" id="gtt:GUITHDRAFT_154025"/>
<dbReference type="AlphaFoldDB" id="L1IY91"/>
<evidence type="ECO:0000313" key="3">
    <source>
        <dbReference type="EnsemblProtists" id="EKX40849"/>
    </source>
</evidence>
<protein>
    <submittedName>
        <fullName evidence="2 3">Uncharacterized protein</fullName>
    </submittedName>
</protein>
<dbReference type="HOGENOM" id="CLU_2693022_0_0_1"/>
<organism evidence="2">
    <name type="scientific">Guillardia theta (strain CCMP2712)</name>
    <name type="common">Cryptophyte</name>
    <dbReference type="NCBI Taxonomy" id="905079"/>
    <lineage>
        <taxon>Eukaryota</taxon>
        <taxon>Cryptophyceae</taxon>
        <taxon>Pyrenomonadales</taxon>
        <taxon>Geminigeraceae</taxon>
        <taxon>Guillardia</taxon>
    </lineage>
</organism>
<evidence type="ECO:0000313" key="2">
    <source>
        <dbReference type="EMBL" id="EKX40849.1"/>
    </source>
</evidence>
<dbReference type="EMBL" id="JH993028">
    <property type="protein sequence ID" value="EKX40849.1"/>
    <property type="molecule type" value="Genomic_DNA"/>
</dbReference>
<dbReference type="GeneID" id="17297443"/>
<reference evidence="4" key="2">
    <citation type="submission" date="2012-11" db="EMBL/GenBank/DDBJ databases">
        <authorList>
            <person name="Kuo A."/>
            <person name="Curtis B.A."/>
            <person name="Tanifuji G."/>
            <person name="Burki F."/>
            <person name="Gruber A."/>
            <person name="Irimia M."/>
            <person name="Maruyama S."/>
            <person name="Arias M.C."/>
            <person name="Ball S.G."/>
            <person name="Gile G.H."/>
            <person name="Hirakawa Y."/>
            <person name="Hopkins J.F."/>
            <person name="Rensing S.A."/>
            <person name="Schmutz J."/>
            <person name="Symeonidi A."/>
            <person name="Elias M."/>
            <person name="Eveleigh R.J."/>
            <person name="Herman E.K."/>
            <person name="Klute M.J."/>
            <person name="Nakayama T."/>
            <person name="Obornik M."/>
            <person name="Reyes-Prieto A."/>
            <person name="Armbrust E.V."/>
            <person name="Aves S.J."/>
            <person name="Beiko R.G."/>
            <person name="Coutinho P."/>
            <person name="Dacks J.B."/>
            <person name="Durnford D.G."/>
            <person name="Fast N.M."/>
            <person name="Green B.R."/>
            <person name="Grisdale C."/>
            <person name="Hempe F."/>
            <person name="Henrissat B."/>
            <person name="Hoppner M.P."/>
            <person name="Ishida K.-I."/>
            <person name="Kim E."/>
            <person name="Koreny L."/>
            <person name="Kroth P.G."/>
            <person name="Liu Y."/>
            <person name="Malik S.-B."/>
            <person name="Maier U.G."/>
            <person name="McRose D."/>
            <person name="Mock T."/>
            <person name="Neilson J.A."/>
            <person name="Onodera N.T."/>
            <person name="Poole A.M."/>
            <person name="Pritham E.J."/>
            <person name="Richards T.A."/>
            <person name="Rocap G."/>
            <person name="Roy S.W."/>
            <person name="Sarai C."/>
            <person name="Schaack S."/>
            <person name="Shirato S."/>
            <person name="Slamovits C.H."/>
            <person name="Spencer D.F."/>
            <person name="Suzuki S."/>
            <person name="Worden A.Z."/>
            <person name="Zauner S."/>
            <person name="Barry K."/>
            <person name="Bell C."/>
            <person name="Bharti A.K."/>
            <person name="Crow J.A."/>
            <person name="Grimwood J."/>
            <person name="Kramer R."/>
            <person name="Lindquist E."/>
            <person name="Lucas S."/>
            <person name="Salamov A."/>
            <person name="McFadden G.I."/>
            <person name="Lane C.E."/>
            <person name="Keeling P.J."/>
            <person name="Gray M.W."/>
            <person name="Grigoriev I.V."/>
            <person name="Archibald J.M."/>
        </authorList>
    </citation>
    <scope>NUCLEOTIDE SEQUENCE</scope>
    <source>
        <strain evidence="4">CCMP2712</strain>
    </source>
</reference>
<dbReference type="Proteomes" id="UP000011087">
    <property type="component" value="Unassembled WGS sequence"/>
</dbReference>
<reference evidence="2 4" key="1">
    <citation type="journal article" date="2012" name="Nature">
        <title>Algal genomes reveal evolutionary mosaicism and the fate of nucleomorphs.</title>
        <authorList>
            <consortium name="DOE Joint Genome Institute"/>
            <person name="Curtis B.A."/>
            <person name="Tanifuji G."/>
            <person name="Burki F."/>
            <person name="Gruber A."/>
            <person name="Irimia M."/>
            <person name="Maruyama S."/>
            <person name="Arias M.C."/>
            <person name="Ball S.G."/>
            <person name="Gile G.H."/>
            <person name="Hirakawa Y."/>
            <person name="Hopkins J.F."/>
            <person name="Kuo A."/>
            <person name="Rensing S.A."/>
            <person name="Schmutz J."/>
            <person name="Symeonidi A."/>
            <person name="Elias M."/>
            <person name="Eveleigh R.J."/>
            <person name="Herman E.K."/>
            <person name="Klute M.J."/>
            <person name="Nakayama T."/>
            <person name="Obornik M."/>
            <person name="Reyes-Prieto A."/>
            <person name="Armbrust E.V."/>
            <person name="Aves S.J."/>
            <person name="Beiko R.G."/>
            <person name="Coutinho P."/>
            <person name="Dacks J.B."/>
            <person name="Durnford D.G."/>
            <person name="Fast N.M."/>
            <person name="Green B.R."/>
            <person name="Grisdale C.J."/>
            <person name="Hempel F."/>
            <person name="Henrissat B."/>
            <person name="Hoppner M.P."/>
            <person name="Ishida K."/>
            <person name="Kim E."/>
            <person name="Koreny L."/>
            <person name="Kroth P.G."/>
            <person name="Liu Y."/>
            <person name="Malik S.B."/>
            <person name="Maier U.G."/>
            <person name="McRose D."/>
            <person name="Mock T."/>
            <person name="Neilson J.A."/>
            <person name="Onodera N.T."/>
            <person name="Poole A.M."/>
            <person name="Pritham E.J."/>
            <person name="Richards T.A."/>
            <person name="Rocap G."/>
            <person name="Roy S.W."/>
            <person name="Sarai C."/>
            <person name="Schaack S."/>
            <person name="Shirato S."/>
            <person name="Slamovits C.H."/>
            <person name="Spencer D.F."/>
            <person name="Suzuki S."/>
            <person name="Worden A.Z."/>
            <person name="Zauner S."/>
            <person name="Barry K."/>
            <person name="Bell C."/>
            <person name="Bharti A.K."/>
            <person name="Crow J.A."/>
            <person name="Grimwood J."/>
            <person name="Kramer R."/>
            <person name="Lindquist E."/>
            <person name="Lucas S."/>
            <person name="Salamov A."/>
            <person name="McFadden G.I."/>
            <person name="Lane C.E."/>
            <person name="Keeling P.J."/>
            <person name="Gray M.W."/>
            <person name="Grigoriev I.V."/>
            <person name="Archibald J.M."/>
        </authorList>
    </citation>
    <scope>NUCLEOTIDE SEQUENCE</scope>
    <source>
        <strain evidence="2 4">CCMP2712</strain>
    </source>
</reference>